<dbReference type="AlphaFoldDB" id="A0AAV7T0V5"/>
<organism evidence="2 3">
    <name type="scientific">Pleurodeles waltl</name>
    <name type="common">Iberian ribbed newt</name>
    <dbReference type="NCBI Taxonomy" id="8319"/>
    <lineage>
        <taxon>Eukaryota</taxon>
        <taxon>Metazoa</taxon>
        <taxon>Chordata</taxon>
        <taxon>Craniata</taxon>
        <taxon>Vertebrata</taxon>
        <taxon>Euteleostomi</taxon>
        <taxon>Amphibia</taxon>
        <taxon>Batrachia</taxon>
        <taxon>Caudata</taxon>
        <taxon>Salamandroidea</taxon>
        <taxon>Salamandridae</taxon>
        <taxon>Pleurodelinae</taxon>
        <taxon>Pleurodeles</taxon>
    </lineage>
</organism>
<sequence length="207" mass="22527">MLRLLLQAPGWCSASPASSSAAPSSARAQSPCPLPPGRPQLPAAIPSTQEPSAERVAAARQPERSLPVPARVGREDERPLAAPGGRDCGRAEDAPLRLLPRNPGGSQRTRSINSTRGWQTWQNPPSWVARPVYLVKTPIFGQKENTCSPLFCFSLQTLECISVAFYYQRSRALRSTSEGLHPGIKAQAGCGRCTFSQVKIYFLVFRN</sequence>
<evidence type="ECO:0000256" key="1">
    <source>
        <dbReference type="SAM" id="MobiDB-lite"/>
    </source>
</evidence>
<evidence type="ECO:0000313" key="2">
    <source>
        <dbReference type="EMBL" id="KAJ1170170.1"/>
    </source>
</evidence>
<evidence type="ECO:0000313" key="3">
    <source>
        <dbReference type="Proteomes" id="UP001066276"/>
    </source>
</evidence>
<dbReference type="Proteomes" id="UP001066276">
    <property type="component" value="Chromosome 4_1"/>
</dbReference>
<keyword evidence="3" id="KW-1185">Reference proteome</keyword>
<feature type="region of interest" description="Disordered" evidence="1">
    <location>
        <begin position="10"/>
        <end position="111"/>
    </location>
</feature>
<feature type="compositionally biased region" description="Low complexity" evidence="1">
    <location>
        <begin position="13"/>
        <end position="31"/>
    </location>
</feature>
<dbReference type="EMBL" id="JANPWB010000007">
    <property type="protein sequence ID" value="KAJ1170170.1"/>
    <property type="molecule type" value="Genomic_DNA"/>
</dbReference>
<gene>
    <name evidence="2" type="ORF">NDU88_002051</name>
</gene>
<reference evidence="2" key="1">
    <citation type="journal article" date="2022" name="bioRxiv">
        <title>Sequencing and chromosome-scale assembly of the giantPleurodeles waltlgenome.</title>
        <authorList>
            <person name="Brown T."/>
            <person name="Elewa A."/>
            <person name="Iarovenko S."/>
            <person name="Subramanian E."/>
            <person name="Araus A.J."/>
            <person name="Petzold A."/>
            <person name="Susuki M."/>
            <person name="Suzuki K.-i.T."/>
            <person name="Hayashi T."/>
            <person name="Toyoda A."/>
            <person name="Oliveira C."/>
            <person name="Osipova E."/>
            <person name="Leigh N.D."/>
            <person name="Simon A."/>
            <person name="Yun M.H."/>
        </authorList>
    </citation>
    <scope>NUCLEOTIDE SEQUENCE</scope>
    <source>
        <strain evidence="2">20211129_DDA</strain>
        <tissue evidence="2">Liver</tissue>
    </source>
</reference>
<proteinExistence type="predicted"/>
<accession>A0AAV7T0V5</accession>
<comment type="caution">
    <text evidence="2">The sequence shown here is derived from an EMBL/GenBank/DDBJ whole genome shotgun (WGS) entry which is preliminary data.</text>
</comment>
<protein>
    <submittedName>
        <fullName evidence="2">Uncharacterized protein</fullName>
    </submittedName>
</protein>
<name>A0AAV7T0V5_PLEWA</name>